<organism evidence="2 3">
    <name type="scientific">Litorihabitans aurantiacus</name>
    <dbReference type="NCBI Taxonomy" id="1930061"/>
    <lineage>
        <taxon>Bacteria</taxon>
        <taxon>Bacillati</taxon>
        <taxon>Actinomycetota</taxon>
        <taxon>Actinomycetes</taxon>
        <taxon>Micrococcales</taxon>
        <taxon>Beutenbergiaceae</taxon>
        <taxon>Litorihabitans</taxon>
    </lineage>
</organism>
<feature type="chain" id="PRO_5041385399" description="Lipoprotein" evidence="1">
    <location>
        <begin position="26"/>
        <end position="184"/>
    </location>
</feature>
<keyword evidence="1" id="KW-0732">Signal</keyword>
<evidence type="ECO:0000313" key="2">
    <source>
        <dbReference type="EMBL" id="GMA30503.1"/>
    </source>
</evidence>
<accession>A0AA37UNZ4</accession>
<evidence type="ECO:0000313" key="3">
    <source>
        <dbReference type="Proteomes" id="UP001157161"/>
    </source>
</evidence>
<reference evidence="2" key="2">
    <citation type="submission" date="2023-02" db="EMBL/GenBank/DDBJ databases">
        <authorList>
            <person name="Sun Q."/>
            <person name="Mori K."/>
        </authorList>
    </citation>
    <scope>NUCLEOTIDE SEQUENCE</scope>
    <source>
        <strain evidence="2">NBRC 112290</strain>
    </source>
</reference>
<proteinExistence type="predicted"/>
<evidence type="ECO:0000256" key="1">
    <source>
        <dbReference type="SAM" id="SignalP"/>
    </source>
</evidence>
<dbReference type="SUPFAM" id="SSF109998">
    <property type="entry name" value="Triger factor/SurA peptide-binding domain-like"/>
    <property type="match status" value="1"/>
</dbReference>
<dbReference type="PROSITE" id="PS51257">
    <property type="entry name" value="PROKAR_LIPOPROTEIN"/>
    <property type="match status" value="1"/>
</dbReference>
<dbReference type="InterPro" id="IPR027304">
    <property type="entry name" value="Trigger_fact/SurA_dom_sf"/>
</dbReference>
<reference evidence="2" key="1">
    <citation type="journal article" date="2014" name="Int. J. Syst. Evol. Microbiol.">
        <title>Complete genome sequence of Corynebacterium casei LMG S-19264T (=DSM 44701T), isolated from a smear-ripened cheese.</title>
        <authorList>
            <consortium name="US DOE Joint Genome Institute (JGI-PGF)"/>
            <person name="Walter F."/>
            <person name="Albersmeier A."/>
            <person name="Kalinowski J."/>
            <person name="Ruckert C."/>
        </authorList>
    </citation>
    <scope>NUCLEOTIDE SEQUENCE</scope>
    <source>
        <strain evidence="2">NBRC 112290</strain>
    </source>
</reference>
<dbReference type="AlphaFoldDB" id="A0AA37UNZ4"/>
<evidence type="ECO:0008006" key="4">
    <source>
        <dbReference type="Google" id="ProtNLM"/>
    </source>
</evidence>
<comment type="caution">
    <text evidence="2">The sequence shown here is derived from an EMBL/GenBank/DDBJ whole genome shotgun (WGS) entry which is preliminary data.</text>
</comment>
<protein>
    <recommendedName>
        <fullName evidence="4">Lipoprotein</fullName>
    </recommendedName>
</protein>
<gene>
    <name evidence="2" type="ORF">GCM10025875_04950</name>
</gene>
<keyword evidence="3" id="KW-1185">Reference proteome</keyword>
<dbReference type="EMBL" id="BSUM01000001">
    <property type="protein sequence ID" value="GMA30503.1"/>
    <property type="molecule type" value="Genomic_DNA"/>
</dbReference>
<sequence length="184" mass="19242">MRMRTTRPRRSSRARHAVVIVPALAAALVLTGCGRPGTAATVDGERITEGQVGALVADLERLASTAQAGAPVDPAQALSTLVQAPTILDVVAEFGATASDQEAVALLDSVVSQGGLEPWDYSAEIRQVAQLQLASPALQADEAASLEVGRRLAALDVDLNPRFGTWQDGQIAPTQWPWLVPSAS</sequence>
<dbReference type="Proteomes" id="UP001157161">
    <property type="component" value="Unassembled WGS sequence"/>
</dbReference>
<name>A0AA37UNZ4_9MICO</name>
<feature type="signal peptide" evidence="1">
    <location>
        <begin position="1"/>
        <end position="25"/>
    </location>
</feature>